<feature type="transmembrane region" description="Helical" evidence="1">
    <location>
        <begin position="172"/>
        <end position="194"/>
    </location>
</feature>
<evidence type="ECO:0000313" key="3">
    <source>
        <dbReference type="Proteomes" id="UP000824164"/>
    </source>
</evidence>
<dbReference type="EMBL" id="DVLT01000015">
    <property type="protein sequence ID" value="HIU02078.1"/>
    <property type="molecule type" value="Genomic_DNA"/>
</dbReference>
<feature type="transmembrane region" description="Helical" evidence="1">
    <location>
        <begin position="21"/>
        <end position="48"/>
    </location>
</feature>
<accession>A0A9D1HF62</accession>
<name>A0A9D1HF62_9FIRM</name>
<protein>
    <submittedName>
        <fullName evidence="2">ABC transporter permease</fullName>
    </submittedName>
</protein>
<reference evidence="2" key="1">
    <citation type="submission" date="2020-10" db="EMBL/GenBank/DDBJ databases">
        <authorList>
            <person name="Gilroy R."/>
        </authorList>
    </citation>
    <scope>NUCLEOTIDE SEQUENCE</scope>
    <source>
        <strain evidence="2">CHK187-14744</strain>
    </source>
</reference>
<keyword evidence="1" id="KW-1133">Transmembrane helix</keyword>
<feature type="transmembrane region" description="Helical" evidence="1">
    <location>
        <begin position="130"/>
        <end position="152"/>
    </location>
</feature>
<dbReference type="AlphaFoldDB" id="A0A9D1HF62"/>
<feature type="transmembrane region" description="Helical" evidence="1">
    <location>
        <begin position="206"/>
        <end position="224"/>
    </location>
</feature>
<dbReference type="Proteomes" id="UP000824164">
    <property type="component" value="Unassembled WGS sequence"/>
</dbReference>
<reference evidence="2" key="2">
    <citation type="journal article" date="2021" name="PeerJ">
        <title>Extensive microbial diversity within the chicken gut microbiome revealed by metagenomics and culture.</title>
        <authorList>
            <person name="Gilroy R."/>
            <person name="Ravi A."/>
            <person name="Getino M."/>
            <person name="Pursley I."/>
            <person name="Horton D.L."/>
            <person name="Alikhan N.F."/>
            <person name="Baker D."/>
            <person name="Gharbi K."/>
            <person name="Hall N."/>
            <person name="Watson M."/>
            <person name="Adriaenssens E.M."/>
            <person name="Foster-Nyarko E."/>
            <person name="Jarju S."/>
            <person name="Secka A."/>
            <person name="Antonio M."/>
            <person name="Oren A."/>
            <person name="Chaudhuri R.R."/>
            <person name="La Ragione R."/>
            <person name="Hildebrand F."/>
            <person name="Pallen M.J."/>
        </authorList>
    </citation>
    <scope>NUCLEOTIDE SEQUENCE</scope>
    <source>
        <strain evidence="2">CHK187-14744</strain>
    </source>
</reference>
<keyword evidence="1" id="KW-0812">Transmembrane</keyword>
<evidence type="ECO:0000313" key="2">
    <source>
        <dbReference type="EMBL" id="HIU02078.1"/>
    </source>
</evidence>
<sequence>MKIAMTALIKKDFRGVTDNKHLFSAILILPLILTIILPSIFVAVVCFAPDDPDMQVLYQLLPQESRGGSFQMTVIGLIFNYILPLFFLMIPIMTASIMAASSFVGEKEKHTLETLIYCPLSLQQIFRAKVLASFMLSMFVSLISFVAMLTVIQLEVFFLLDSLMLPGINWLIILLLVSPSISLIAVTLIVRGSAKARSVEESQQGAVFLILPLILLAVGQFSGIMLLGTGLLLILGLICALLAGLLLKKSMGRFTYEMLLRS</sequence>
<gene>
    <name evidence="2" type="ORF">IAB63_02360</name>
</gene>
<keyword evidence="1" id="KW-0472">Membrane</keyword>
<organism evidence="2 3">
    <name type="scientific">Candidatus Onthocola gallistercoris</name>
    <dbReference type="NCBI Taxonomy" id="2840876"/>
    <lineage>
        <taxon>Bacteria</taxon>
        <taxon>Bacillati</taxon>
        <taxon>Bacillota</taxon>
        <taxon>Bacilli</taxon>
        <taxon>Candidatus Onthocola</taxon>
    </lineage>
</organism>
<feature type="transmembrane region" description="Helical" evidence="1">
    <location>
        <begin position="68"/>
        <end position="90"/>
    </location>
</feature>
<proteinExistence type="predicted"/>
<comment type="caution">
    <text evidence="2">The sequence shown here is derived from an EMBL/GenBank/DDBJ whole genome shotgun (WGS) entry which is preliminary data.</text>
</comment>
<feature type="transmembrane region" description="Helical" evidence="1">
    <location>
        <begin position="230"/>
        <end position="247"/>
    </location>
</feature>
<evidence type="ECO:0000256" key="1">
    <source>
        <dbReference type="SAM" id="Phobius"/>
    </source>
</evidence>